<evidence type="ECO:0000313" key="2">
    <source>
        <dbReference type="Proteomes" id="UP000789366"/>
    </source>
</evidence>
<organism evidence="1 2">
    <name type="scientific">Cetraspora pellucida</name>
    <dbReference type="NCBI Taxonomy" id="1433469"/>
    <lineage>
        <taxon>Eukaryota</taxon>
        <taxon>Fungi</taxon>
        <taxon>Fungi incertae sedis</taxon>
        <taxon>Mucoromycota</taxon>
        <taxon>Glomeromycotina</taxon>
        <taxon>Glomeromycetes</taxon>
        <taxon>Diversisporales</taxon>
        <taxon>Gigasporaceae</taxon>
        <taxon>Cetraspora</taxon>
    </lineage>
</organism>
<proteinExistence type="predicted"/>
<evidence type="ECO:0000313" key="1">
    <source>
        <dbReference type="EMBL" id="CAG8706036.1"/>
    </source>
</evidence>
<keyword evidence="2" id="KW-1185">Reference proteome</keyword>
<name>A0ACA9PEM6_9GLOM</name>
<dbReference type="EMBL" id="CAJVPW010024728">
    <property type="protein sequence ID" value="CAG8706036.1"/>
    <property type="molecule type" value="Genomic_DNA"/>
</dbReference>
<reference evidence="1" key="1">
    <citation type="submission" date="2021-06" db="EMBL/GenBank/DDBJ databases">
        <authorList>
            <person name="Kallberg Y."/>
            <person name="Tangrot J."/>
            <person name="Rosling A."/>
        </authorList>
    </citation>
    <scope>NUCLEOTIDE SEQUENCE</scope>
    <source>
        <strain evidence="1">28 12/20/2015</strain>
    </source>
</reference>
<sequence>GPEMKEASENLGLNVEFIPETNQYKVSTPRKIIEEILDNIPLTVQELDIKVLFKPGNANPDITIYDNNNDILLSTNFDPDENPTTTKPDTEALKEIPNKFEIKEINEIDFTISLTKIPFIENVFELKFFLKTGEEILNP</sequence>
<feature type="non-terminal residue" evidence="1">
    <location>
        <position position="139"/>
    </location>
</feature>
<accession>A0ACA9PEM6</accession>
<comment type="caution">
    <text evidence="1">The sequence shown here is derived from an EMBL/GenBank/DDBJ whole genome shotgun (WGS) entry which is preliminary data.</text>
</comment>
<protein>
    <submittedName>
        <fullName evidence="1">7031_t:CDS:1</fullName>
    </submittedName>
</protein>
<feature type="non-terminal residue" evidence="1">
    <location>
        <position position="1"/>
    </location>
</feature>
<dbReference type="Proteomes" id="UP000789366">
    <property type="component" value="Unassembled WGS sequence"/>
</dbReference>
<gene>
    <name evidence="1" type="ORF">SPELUC_LOCUS11532</name>
</gene>